<dbReference type="EMBL" id="FQNC01000020">
    <property type="protein sequence ID" value="SGY26764.1"/>
    <property type="molecule type" value="Genomic_DNA"/>
</dbReference>
<dbReference type="AlphaFoldDB" id="A0A2X0M1J6"/>
<accession>A0A2X0M1J6</accession>
<keyword evidence="2" id="KW-1185">Reference proteome</keyword>
<sequence length="119" mass="13120">MQLRARQYTVFAKIPPFGSIDRNVTSAMPLKIGSLVCFGLKQGIIPVSCDASNIGEEQLSIGLVRYMDAKATSNHCDRAETDSLTLLSNVVLQEFRVMSKGRYSTHMIDGTTRFFGLDA</sequence>
<evidence type="ECO:0000313" key="1">
    <source>
        <dbReference type="EMBL" id="SGY26764.1"/>
    </source>
</evidence>
<proteinExistence type="predicted"/>
<gene>
    <name evidence="1" type="primary">BQ5605_C018g08777</name>
    <name evidence="1" type="ORF">BQ5605_C018G08777</name>
</gene>
<name>A0A2X0M1J6_9BASI</name>
<dbReference type="Proteomes" id="UP000249464">
    <property type="component" value="Unassembled WGS sequence"/>
</dbReference>
<protein>
    <submittedName>
        <fullName evidence="1">BQ5605_C018g08777 protein</fullName>
    </submittedName>
</protein>
<organism evidence="1 2">
    <name type="scientific">Microbotryum silenes-dioicae</name>
    <dbReference type="NCBI Taxonomy" id="796604"/>
    <lineage>
        <taxon>Eukaryota</taxon>
        <taxon>Fungi</taxon>
        <taxon>Dikarya</taxon>
        <taxon>Basidiomycota</taxon>
        <taxon>Pucciniomycotina</taxon>
        <taxon>Microbotryomycetes</taxon>
        <taxon>Microbotryales</taxon>
        <taxon>Microbotryaceae</taxon>
        <taxon>Microbotryum</taxon>
    </lineage>
</organism>
<evidence type="ECO:0000313" key="2">
    <source>
        <dbReference type="Proteomes" id="UP000249464"/>
    </source>
</evidence>
<reference evidence="1 2" key="1">
    <citation type="submission" date="2016-11" db="EMBL/GenBank/DDBJ databases">
        <authorList>
            <person name="Jaros S."/>
            <person name="Januszkiewicz K."/>
            <person name="Wedrychowicz H."/>
        </authorList>
    </citation>
    <scope>NUCLEOTIDE SEQUENCE [LARGE SCALE GENOMIC DNA]</scope>
</reference>